<dbReference type="GeneTree" id="ENSGT00530000064017"/>
<dbReference type="OrthoDB" id="6158547at2759"/>
<evidence type="ECO:0000313" key="4">
    <source>
        <dbReference type="Proteomes" id="UP000694569"/>
    </source>
</evidence>
<dbReference type="Ensembl" id="ENSLLET00000048422.1">
    <property type="protein sequence ID" value="ENSLLEP00000046581.1"/>
    <property type="gene ID" value="ENSLLEG00000029508.1"/>
</dbReference>
<evidence type="ECO:0000256" key="1">
    <source>
        <dbReference type="ARBA" id="ARBA00010311"/>
    </source>
</evidence>
<evidence type="ECO:0000259" key="2">
    <source>
        <dbReference type="Pfam" id="PF14816"/>
    </source>
</evidence>
<dbReference type="InterPro" id="IPR044276">
    <property type="entry name" value="CANIN_dom"/>
</dbReference>
<keyword evidence="4" id="KW-1185">Reference proteome</keyword>
<comment type="similarity">
    <text evidence="1">Belongs to the FAM178 family.</text>
</comment>
<dbReference type="PANTHER" id="PTHR16046:SF9">
    <property type="entry name" value="SMC5-SMC6 COMPLEX LOCALIZATION FACTOR PROTEIN 2"/>
    <property type="match status" value="1"/>
</dbReference>
<reference evidence="3" key="1">
    <citation type="submission" date="2025-08" db="UniProtKB">
        <authorList>
            <consortium name="Ensembl"/>
        </authorList>
    </citation>
    <scope>IDENTIFICATION</scope>
</reference>
<evidence type="ECO:0000313" key="3">
    <source>
        <dbReference type="Ensembl" id="ENSLLEP00000046581.1"/>
    </source>
</evidence>
<name>A0A8C5R399_9ANUR</name>
<protein>
    <recommendedName>
        <fullName evidence="2">Coiled-coil SMC6 And NSE5 INteracting (CANIN) domain-containing protein</fullName>
    </recommendedName>
</protein>
<feature type="domain" description="Coiled-coil SMC6 And NSE5 INteracting (CANIN)" evidence="2">
    <location>
        <begin position="2"/>
        <end position="307"/>
    </location>
</feature>
<accession>A0A8C5R399</accession>
<organism evidence="3 4">
    <name type="scientific">Leptobrachium leishanense</name>
    <name type="common">Leishan spiny toad</name>
    <dbReference type="NCBI Taxonomy" id="445787"/>
    <lineage>
        <taxon>Eukaryota</taxon>
        <taxon>Metazoa</taxon>
        <taxon>Chordata</taxon>
        <taxon>Craniata</taxon>
        <taxon>Vertebrata</taxon>
        <taxon>Euteleostomi</taxon>
        <taxon>Amphibia</taxon>
        <taxon>Batrachia</taxon>
        <taxon>Anura</taxon>
        <taxon>Pelobatoidea</taxon>
        <taxon>Megophryidae</taxon>
        <taxon>Leptobrachium</taxon>
    </lineage>
</organism>
<reference evidence="3" key="2">
    <citation type="submission" date="2025-09" db="UniProtKB">
        <authorList>
            <consortium name="Ensembl"/>
        </authorList>
    </citation>
    <scope>IDENTIFICATION</scope>
</reference>
<proteinExistence type="inferred from homology"/>
<dbReference type="Pfam" id="PF14816">
    <property type="entry name" value="CANIN"/>
    <property type="match status" value="1"/>
</dbReference>
<dbReference type="Proteomes" id="UP000694569">
    <property type="component" value="Unplaced"/>
</dbReference>
<sequence>MEKKLSDDLVRGLGIPSEYTGSSDEEELLNEHREFVNKYVLTTDAIPDENPGENIFHLDVSGKIFSHRSLDLRNCNLRLEIPEENLIFSCGTENQLLLATTGYLGHFYRFKDCPVVLMKWMFQMSSVHPSYVVSVKLLNTLMEITCDSTRWTPSLLDVATVFANMGIDFQALFPLPQLQPNFTSSDLISVVPASSISDQGRTSCPIFIQIPLMNLTHVLKFLGFCAALNKEIYDDHERFLLVLMLLKIYLEQGLRHTSVVDLHEFVKNLLENINEWDTKVGELCLAISQLSNHHHDYLKLVQLVPTSSAYYLVFSLLTLISETCLLKLCMALEKHVKCDIRENPSLFYRTKVI</sequence>
<dbReference type="PANTHER" id="PTHR16046">
    <property type="entry name" value="SMC5-SMC6 COMPLEX LOCALIZATION FACTOR 2"/>
    <property type="match status" value="1"/>
</dbReference>
<dbReference type="InterPro" id="IPR026161">
    <property type="entry name" value="FAM178"/>
</dbReference>
<dbReference type="AlphaFoldDB" id="A0A8C5R399"/>